<gene>
    <name evidence="1" type="ORF">GCM10011386_39070</name>
</gene>
<dbReference type="InterPro" id="IPR010394">
    <property type="entry name" value="5-nucleotidase"/>
</dbReference>
<reference evidence="2" key="1">
    <citation type="journal article" date="2019" name="Int. J. Syst. Evol. Microbiol.">
        <title>The Global Catalogue of Microorganisms (GCM) 10K type strain sequencing project: providing services to taxonomists for standard genome sequencing and annotation.</title>
        <authorList>
            <consortium name="The Broad Institute Genomics Platform"/>
            <consortium name="The Broad Institute Genome Sequencing Center for Infectious Disease"/>
            <person name="Wu L."/>
            <person name="Ma J."/>
        </authorList>
    </citation>
    <scope>NUCLEOTIDE SEQUENCE [LARGE SCALE GENOMIC DNA]</scope>
    <source>
        <strain evidence="2">CGMCC 1.15342</strain>
    </source>
</reference>
<dbReference type="RefSeq" id="WP_373285069.1">
    <property type="nucleotide sequence ID" value="NZ_BMIK01000019.1"/>
</dbReference>
<proteinExistence type="predicted"/>
<organism evidence="1 2">
    <name type="scientific">Parapedobacter defluvii</name>
    <dbReference type="NCBI Taxonomy" id="2045106"/>
    <lineage>
        <taxon>Bacteria</taxon>
        <taxon>Pseudomonadati</taxon>
        <taxon>Bacteroidota</taxon>
        <taxon>Sphingobacteriia</taxon>
        <taxon>Sphingobacteriales</taxon>
        <taxon>Sphingobacteriaceae</taxon>
        <taxon>Parapedobacter</taxon>
    </lineage>
</organism>
<evidence type="ECO:0000313" key="2">
    <source>
        <dbReference type="Proteomes" id="UP000597338"/>
    </source>
</evidence>
<evidence type="ECO:0000313" key="1">
    <source>
        <dbReference type="EMBL" id="GGC42962.1"/>
    </source>
</evidence>
<dbReference type="Proteomes" id="UP000597338">
    <property type="component" value="Unassembled WGS sequence"/>
</dbReference>
<dbReference type="EMBL" id="BMIK01000019">
    <property type="protein sequence ID" value="GGC42962.1"/>
    <property type="molecule type" value="Genomic_DNA"/>
</dbReference>
<dbReference type="PANTHER" id="PTHR31367:SF5">
    <property type="entry name" value="CYTOSOLIC 5'-NUCLEOTIDASE 1A"/>
    <property type="match status" value="1"/>
</dbReference>
<dbReference type="PANTHER" id="PTHR31367">
    <property type="entry name" value="CYTOSOLIC 5'-NUCLEOTIDASE 1 FAMILY MEMBER"/>
    <property type="match status" value="1"/>
</dbReference>
<accession>A0ABQ1MQA0</accession>
<name>A0ABQ1MQA0_9SPHI</name>
<keyword evidence="2" id="KW-1185">Reference proteome</keyword>
<comment type="caution">
    <text evidence="1">The sequence shown here is derived from an EMBL/GenBank/DDBJ whole genome shotgun (WGS) entry which is preliminary data.</text>
</comment>
<protein>
    <submittedName>
        <fullName evidence="1">Uncharacterized protein</fullName>
    </submittedName>
</protein>
<dbReference type="Pfam" id="PF06189">
    <property type="entry name" value="5-nucleotidase"/>
    <property type="match status" value="1"/>
</dbReference>
<sequence length="96" mass="10920">MPITPAHFRVLNTLRHWDVYIDAIFFLGGISKDQVLEAFKAQIFFDDQDTHLKPASILVPSGKVPYRSNSQLQLIDLKTLTLKRVDALKALKGKKK</sequence>